<feature type="transmembrane region" description="Helical" evidence="6">
    <location>
        <begin position="26"/>
        <end position="45"/>
    </location>
</feature>
<evidence type="ECO:0000256" key="3">
    <source>
        <dbReference type="ARBA" id="ARBA00022692"/>
    </source>
</evidence>
<sequence>MLRIFGRFPYSISENEIQPFSKTSPITVYCILLYFVSLYMVSIGLQPLTHKLATSKSYKDSLMTFLAISYLIHYPLIPLTDWLLAPTLIKYINLWQLYESQFKKESVSFPSKYLIPFLSYCTWPLSIYFVFYGGYEVCGNSFFICMMYFPILYGLYQYGLLWAVCHSHLVRQIRKLKEIVISEGLQNRVERTRKCWLLLSELVSSTGYSIGMVLTSIGMTAFMALIICSYIFFTSILDPEGPIEWWMGSILLTNGLIFFFIFDYAHKTTKEVGTNFYSVVFDQKFSQLDEENLNQLVLLLTTFSLHQPTVKFAGLSVGNRQLFVSLLCNTLTYLIVLVQFKT</sequence>
<feature type="transmembrane region" description="Helical" evidence="6">
    <location>
        <begin position="141"/>
        <end position="165"/>
    </location>
</feature>
<keyword evidence="3 6" id="KW-0812">Transmembrane</keyword>
<feature type="transmembrane region" description="Helical" evidence="6">
    <location>
        <begin position="65"/>
        <end position="92"/>
    </location>
</feature>
<dbReference type="InterPro" id="IPR013604">
    <property type="entry name" value="7TM_chemorcpt"/>
</dbReference>
<dbReference type="GO" id="GO:0005886">
    <property type="term" value="C:plasma membrane"/>
    <property type="evidence" value="ECO:0007669"/>
    <property type="project" value="UniProtKB-SubCell"/>
</dbReference>
<keyword evidence="6" id="KW-0675">Receptor</keyword>
<dbReference type="EMBL" id="OV725080">
    <property type="protein sequence ID" value="CAH1399710.1"/>
    <property type="molecule type" value="Genomic_DNA"/>
</dbReference>
<reference evidence="7" key="1">
    <citation type="submission" date="2022-01" db="EMBL/GenBank/DDBJ databases">
        <authorList>
            <person name="King R."/>
        </authorList>
    </citation>
    <scope>NUCLEOTIDE SEQUENCE</scope>
</reference>
<dbReference type="Pfam" id="PF08395">
    <property type="entry name" value="7tm_7"/>
    <property type="match status" value="1"/>
</dbReference>
<feature type="transmembrane region" description="Helical" evidence="6">
    <location>
        <begin position="322"/>
        <end position="340"/>
    </location>
</feature>
<organism evidence="7 8">
    <name type="scientific">Nezara viridula</name>
    <name type="common">Southern green stink bug</name>
    <name type="synonym">Cimex viridulus</name>
    <dbReference type="NCBI Taxonomy" id="85310"/>
    <lineage>
        <taxon>Eukaryota</taxon>
        <taxon>Metazoa</taxon>
        <taxon>Ecdysozoa</taxon>
        <taxon>Arthropoda</taxon>
        <taxon>Hexapoda</taxon>
        <taxon>Insecta</taxon>
        <taxon>Pterygota</taxon>
        <taxon>Neoptera</taxon>
        <taxon>Paraneoptera</taxon>
        <taxon>Hemiptera</taxon>
        <taxon>Heteroptera</taxon>
        <taxon>Panheteroptera</taxon>
        <taxon>Pentatomomorpha</taxon>
        <taxon>Pentatomoidea</taxon>
        <taxon>Pentatomidae</taxon>
        <taxon>Pentatominae</taxon>
        <taxon>Nezara</taxon>
    </lineage>
</organism>
<evidence type="ECO:0000256" key="5">
    <source>
        <dbReference type="ARBA" id="ARBA00023136"/>
    </source>
</evidence>
<proteinExistence type="inferred from homology"/>
<gene>
    <name evidence="7" type="ORF">NEZAVI_LOCUS9108</name>
</gene>
<name>A0A9P0HD10_NEZVI</name>
<evidence type="ECO:0000256" key="1">
    <source>
        <dbReference type="ARBA" id="ARBA00004651"/>
    </source>
</evidence>
<evidence type="ECO:0000313" key="7">
    <source>
        <dbReference type="EMBL" id="CAH1399710.1"/>
    </source>
</evidence>
<accession>A0A9P0HD10</accession>
<keyword evidence="8" id="KW-1185">Reference proteome</keyword>
<keyword evidence="4 6" id="KW-1133">Transmembrane helix</keyword>
<evidence type="ECO:0000313" key="8">
    <source>
        <dbReference type="Proteomes" id="UP001152798"/>
    </source>
</evidence>
<evidence type="ECO:0000256" key="4">
    <source>
        <dbReference type="ARBA" id="ARBA00022989"/>
    </source>
</evidence>
<comment type="subcellular location">
    <subcellularLocation>
        <location evidence="1 6">Cell membrane</location>
        <topology evidence="1 6">Multi-pass membrane protein</topology>
    </subcellularLocation>
</comment>
<dbReference type="OrthoDB" id="10506333at2759"/>
<keyword evidence="6" id="KW-0807">Transducer</keyword>
<evidence type="ECO:0000256" key="6">
    <source>
        <dbReference type="RuleBase" id="RU363108"/>
    </source>
</evidence>
<feature type="transmembrane region" description="Helical" evidence="6">
    <location>
        <begin position="113"/>
        <end position="135"/>
    </location>
</feature>
<evidence type="ECO:0000256" key="2">
    <source>
        <dbReference type="ARBA" id="ARBA00022475"/>
    </source>
</evidence>
<keyword evidence="5 6" id="KW-0472">Membrane</keyword>
<feature type="transmembrane region" description="Helical" evidence="6">
    <location>
        <begin position="245"/>
        <end position="265"/>
    </location>
</feature>
<dbReference type="GO" id="GO:0007165">
    <property type="term" value="P:signal transduction"/>
    <property type="evidence" value="ECO:0007669"/>
    <property type="project" value="UniProtKB-KW"/>
</dbReference>
<dbReference type="AlphaFoldDB" id="A0A9P0HD10"/>
<feature type="transmembrane region" description="Helical" evidence="6">
    <location>
        <begin position="210"/>
        <end position="233"/>
    </location>
</feature>
<dbReference type="GO" id="GO:0050909">
    <property type="term" value="P:sensory perception of taste"/>
    <property type="evidence" value="ECO:0007669"/>
    <property type="project" value="InterPro"/>
</dbReference>
<dbReference type="Proteomes" id="UP001152798">
    <property type="component" value="Chromosome 4"/>
</dbReference>
<protein>
    <recommendedName>
        <fullName evidence="6">Gustatory receptor</fullName>
    </recommendedName>
</protein>
<comment type="similarity">
    <text evidence="6">Belongs to the insect chemoreceptor superfamily. Gustatory receptor (GR) family.</text>
</comment>
<keyword evidence="2 6" id="KW-1003">Cell membrane</keyword>
<comment type="function">
    <text evidence="6">Gustatory receptor which mediates acceptance or avoidance behavior, depending on its substrates.</text>
</comment>